<gene>
    <name evidence="1" type="ORF">NQF78_16635</name>
</gene>
<protein>
    <submittedName>
        <fullName evidence="1">Uncharacterized protein</fullName>
    </submittedName>
</protein>
<proteinExistence type="predicted"/>
<dbReference type="RefSeq" id="WP_267803903.1">
    <property type="nucleotide sequence ID" value="NZ_JANIGP010000012.1"/>
</dbReference>
<reference evidence="1 2" key="1">
    <citation type="submission" date="2022-07" db="EMBL/GenBank/DDBJ databases">
        <title>Characterization of plant growth promoting rhizobacteria (PGPR) for use as bioinoculants in agriculture.</title>
        <authorList>
            <person name="Hassen A.I."/>
            <person name="Pierneef R."/>
        </authorList>
    </citation>
    <scope>NUCLEOTIDE SEQUENCE [LARGE SCALE GENOMIC DNA]</scope>
    <source>
        <strain evidence="1 2">SARCC-3054</strain>
    </source>
</reference>
<keyword evidence="2" id="KW-1185">Reference proteome</keyword>
<name>A0ABT3YWR5_9PSED</name>
<sequence>MDLYRYKMSKFLRDRIFVPCRTKSELIVRIADAIAELTFSVENPDDFDVVIAIGKFQRIFFVSEQKMFSVFFPFSIRRSADATLPHSFEMSGIPIDSYMLSRACTAVVDGLGDEDKDIYSFADSVISCFTVSDVEGVQVVSDDVWKVVKRLMMLEEGYLRYDNDPDNYDAVTHPLDHLDIFYSPSCTFKVGLSGKIGHDHLLDILDPRTRCRIMGQ</sequence>
<evidence type="ECO:0000313" key="2">
    <source>
        <dbReference type="Proteomes" id="UP001207830"/>
    </source>
</evidence>
<dbReference type="Proteomes" id="UP001207830">
    <property type="component" value="Unassembled WGS sequence"/>
</dbReference>
<dbReference type="EMBL" id="JANIGP010000012">
    <property type="protein sequence ID" value="MCY0109941.1"/>
    <property type="molecule type" value="Genomic_DNA"/>
</dbReference>
<evidence type="ECO:0000313" key="1">
    <source>
        <dbReference type="EMBL" id="MCY0109941.1"/>
    </source>
</evidence>
<comment type="caution">
    <text evidence="1">The sequence shown here is derived from an EMBL/GenBank/DDBJ whole genome shotgun (WGS) entry which is preliminary data.</text>
</comment>
<organism evidence="1 2">
    <name type="scientific">Pseudomonas monsensis</name>
    <dbReference type="NCBI Taxonomy" id="2745509"/>
    <lineage>
        <taxon>Bacteria</taxon>
        <taxon>Pseudomonadati</taxon>
        <taxon>Pseudomonadota</taxon>
        <taxon>Gammaproteobacteria</taxon>
        <taxon>Pseudomonadales</taxon>
        <taxon>Pseudomonadaceae</taxon>
        <taxon>Pseudomonas</taxon>
    </lineage>
</organism>
<accession>A0ABT3YWR5</accession>